<gene>
    <name evidence="1" type="ORF">SAMN04489751_1809</name>
</gene>
<organism evidence="1 2">
    <name type="scientific">Brevibacterium sandarakinum</name>
    <dbReference type="NCBI Taxonomy" id="629680"/>
    <lineage>
        <taxon>Bacteria</taxon>
        <taxon>Bacillati</taxon>
        <taxon>Actinomycetota</taxon>
        <taxon>Actinomycetes</taxon>
        <taxon>Micrococcales</taxon>
        <taxon>Brevibacteriaceae</taxon>
        <taxon>Brevibacterium</taxon>
    </lineage>
</organism>
<dbReference type="InterPro" id="IPR036388">
    <property type="entry name" value="WH-like_DNA-bd_sf"/>
</dbReference>
<dbReference type="Gene3D" id="1.10.10.10">
    <property type="entry name" value="Winged helix-like DNA-binding domain superfamily/Winged helix DNA-binding domain"/>
    <property type="match status" value="1"/>
</dbReference>
<dbReference type="RefSeq" id="WP_092104964.1">
    <property type="nucleotide sequence ID" value="NZ_LT629739.1"/>
</dbReference>
<proteinExistence type="predicted"/>
<dbReference type="InterPro" id="IPR036390">
    <property type="entry name" value="WH_DNA-bd_sf"/>
</dbReference>
<keyword evidence="2" id="KW-1185">Reference proteome</keyword>
<name>A0A1H1RGW0_BRESA</name>
<evidence type="ECO:0000313" key="2">
    <source>
        <dbReference type="Proteomes" id="UP000199700"/>
    </source>
</evidence>
<reference evidence="1" key="1">
    <citation type="submission" date="2016-10" db="EMBL/GenBank/DDBJ databases">
        <authorList>
            <person name="Varghese N."/>
            <person name="Submissions S."/>
        </authorList>
    </citation>
    <scope>NUCLEOTIDE SEQUENCE [LARGE SCALE GENOMIC DNA]</scope>
    <source>
        <strain evidence="1">DSM 22082</strain>
    </source>
</reference>
<dbReference type="Proteomes" id="UP000199700">
    <property type="component" value="Chromosome"/>
</dbReference>
<dbReference type="EMBL" id="LT629739">
    <property type="protein sequence ID" value="SDS34925.1"/>
    <property type="molecule type" value="Genomic_DNA"/>
</dbReference>
<dbReference type="SUPFAM" id="SSF46785">
    <property type="entry name" value="Winged helix' DNA-binding domain"/>
    <property type="match status" value="1"/>
</dbReference>
<evidence type="ECO:0000313" key="1">
    <source>
        <dbReference type="EMBL" id="SDS34925.1"/>
    </source>
</evidence>
<dbReference type="OrthoDB" id="4804537at2"/>
<protein>
    <recommendedName>
        <fullName evidence="3">DNA-binding transcriptional regulator, MarR family</fullName>
    </recommendedName>
</protein>
<dbReference type="AlphaFoldDB" id="A0A1H1RGW0"/>
<accession>A0A1H1RGW0</accession>
<evidence type="ECO:0008006" key="3">
    <source>
        <dbReference type="Google" id="ProtNLM"/>
    </source>
</evidence>
<sequence length="148" mass="15917">MNSEHAEHETSDAAPDLEAALVLAWAKSSLDTAIGTVLSRVGLFLDDLRRLRIIGAQLQGLTREDIAEAMGESRSHAVRSSLPLVKLGWLSRTESGEFALTDSGRALVDQAEGLAEKAAHRWFTDTGLNPTEVISTVGSSRSPHSRPT</sequence>
<dbReference type="STRING" id="629680.SAMN04489751_1809"/>